<protein>
    <submittedName>
        <fullName evidence="1">Uncharacterized protein</fullName>
    </submittedName>
</protein>
<keyword evidence="2" id="KW-1185">Reference proteome</keyword>
<proteinExistence type="predicted"/>
<reference evidence="1" key="1">
    <citation type="submission" date="2023-08" db="EMBL/GenBank/DDBJ databases">
        <title>A de novo genome assembly of Solanum verrucosum Schlechtendal, a Mexican diploid species geographically isolated from the other diploid A-genome species in potato relatives.</title>
        <authorList>
            <person name="Hosaka K."/>
        </authorList>
    </citation>
    <scope>NUCLEOTIDE SEQUENCE</scope>
    <source>
        <tissue evidence="1">Young leaves</tissue>
    </source>
</reference>
<dbReference type="Proteomes" id="UP001234989">
    <property type="component" value="Chromosome 10"/>
</dbReference>
<dbReference type="EMBL" id="CP133621">
    <property type="protein sequence ID" value="WMV52022.1"/>
    <property type="molecule type" value="Genomic_DNA"/>
</dbReference>
<gene>
    <name evidence="1" type="ORF">MTR67_045407</name>
</gene>
<dbReference type="AlphaFoldDB" id="A0AAF0ZTQ9"/>
<organism evidence="1 2">
    <name type="scientific">Solanum verrucosum</name>
    <dbReference type="NCBI Taxonomy" id="315347"/>
    <lineage>
        <taxon>Eukaryota</taxon>
        <taxon>Viridiplantae</taxon>
        <taxon>Streptophyta</taxon>
        <taxon>Embryophyta</taxon>
        <taxon>Tracheophyta</taxon>
        <taxon>Spermatophyta</taxon>
        <taxon>Magnoliopsida</taxon>
        <taxon>eudicotyledons</taxon>
        <taxon>Gunneridae</taxon>
        <taxon>Pentapetalae</taxon>
        <taxon>asterids</taxon>
        <taxon>lamiids</taxon>
        <taxon>Solanales</taxon>
        <taxon>Solanaceae</taxon>
        <taxon>Solanoideae</taxon>
        <taxon>Solaneae</taxon>
        <taxon>Solanum</taxon>
    </lineage>
</organism>
<name>A0AAF0ZTQ9_SOLVR</name>
<evidence type="ECO:0000313" key="1">
    <source>
        <dbReference type="EMBL" id="WMV52022.1"/>
    </source>
</evidence>
<sequence length="102" mass="10895">MGNVSGNFAGSSTALTVNPIHRQVVSISEVTTTASVAVPQLNPRGSRSYERTNKIATSHLMILSGSAFNISYSSKLTVALANGHGWLFDQINHLNVRGVQLE</sequence>
<evidence type="ECO:0000313" key="2">
    <source>
        <dbReference type="Proteomes" id="UP001234989"/>
    </source>
</evidence>
<accession>A0AAF0ZTQ9</accession>